<dbReference type="Gene3D" id="2.10.90.10">
    <property type="entry name" value="Cystine-knot cytokines"/>
    <property type="match status" value="1"/>
</dbReference>
<dbReference type="EMBL" id="JAIWYP010000010">
    <property type="protein sequence ID" value="KAH3750980.1"/>
    <property type="molecule type" value="Genomic_DNA"/>
</dbReference>
<reference evidence="1" key="1">
    <citation type="journal article" date="2019" name="bioRxiv">
        <title>The Genome of the Zebra Mussel, Dreissena polymorpha: A Resource for Invasive Species Research.</title>
        <authorList>
            <person name="McCartney M.A."/>
            <person name="Auch B."/>
            <person name="Kono T."/>
            <person name="Mallez S."/>
            <person name="Zhang Y."/>
            <person name="Obille A."/>
            <person name="Becker A."/>
            <person name="Abrahante J.E."/>
            <person name="Garbe J."/>
            <person name="Badalamenti J.P."/>
            <person name="Herman A."/>
            <person name="Mangelson H."/>
            <person name="Liachko I."/>
            <person name="Sullivan S."/>
            <person name="Sone E.D."/>
            <person name="Koren S."/>
            <person name="Silverstein K.A.T."/>
            <person name="Beckman K.B."/>
            <person name="Gohl D.M."/>
        </authorList>
    </citation>
    <scope>NUCLEOTIDE SEQUENCE</scope>
    <source>
        <strain evidence="1">Duluth1</strain>
        <tissue evidence="1">Whole animal</tissue>
    </source>
</reference>
<proteinExistence type="predicted"/>
<dbReference type="SUPFAM" id="SSF57501">
    <property type="entry name" value="Cystine-knot cytokines"/>
    <property type="match status" value="1"/>
</dbReference>
<protein>
    <recommendedName>
        <fullName evidence="3">Spaetzle domain-containing protein</fullName>
    </recommendedName>
</protein>
<dbReference type="OrthoDB" id="6134537at2759"/>
<organism evidence="1 2">
    <name type="scientific">Dreissena polymorpha</name>
    <name type="common">Zebra mussel</name>
    <name type="synonym">Mytilus polymorpha</name>
    <dbReference type="NCBI Taxonomy" id="45954"/>
    <lineage>
        <taxon>Eukaryota</taxon>
        <taxon>Metazoa</taxon>
        <taxon>Spiralia</taxon>
        <taxon>Lophotrochozoa</taxon>
        <taxon>Mollusca</taxon>
        <taxon>Bivalvia</taxon>
        <taxon>Autobranchia</taxon>
        <taxon>Heteroconchia</taxon>
        <taxon>Euheterodonta</taxon>
        <taxon>Imparidentia</taxon>
        <taxon>Neoheterodontei</taxon>
        <taxon>Myida</taxon>
        <taxon>Dreissenoidea</taxon>
        <taxon>Dreissenidae</taxon>
        <taxon>Dreissena</taxon>
    </lineage>
</organism>
<dbReference type="Proteomes" id="UP000828390">
    <property type="component" value="Unassembled WGS sequence"/>
</dbReference>
<keyword evidence="2" id="KW-1185">Reference proteome</keyword>
<accession>A0A9D4DMD9</accession>
<reference evidence="1" key="2">
    <citation type="submission" date="2020-11" db="EMBL/GenBank/DDBJ databases">
        <authorList>
            <person name="McCartney M.A."/>
            <person name="Auch B."/>
            <person name="Kono T."/>
            <person name="Mallez S."/>
            <person name="Becker A."/>
            <person name="Gohl D.M."/>
            <person name="Silverstein K.A.T."/>
            <person name="Koren S."/>
            <person name="Bechman K.B."/>
            <person name="Herman A."/>
            <person name="Abrahante J.E."/>
            <person name="Garbe J."/>
        </authorList>
    </citation>
    <scope>NUCLEOTIDE SEQUENCE</scope>
    <source>
        <strain evidence="1">Duluth1</strain>
        <tissue evidence="1">Whole animal</tissue>
    </source>
</reference>
<evidence type="ECO:0000313" key="2">
    <source>
        <dbReference type="Proteomes" id="UP000828390"/>
    </source>
</evidence>
<sequence length="212" mass="23764">MGETCNKTRILSVVVAALVLVLAAVVAAFIYRETRSINDQIGRHADMRTELNEDTVKDLYPAFFRSQEEQRLFNVSFQQSFYFNRTVIQPTVNSSETCSFSCFPVIMGRKKRQSTIGVQHGCCTSRATFHAPTNHTNLRGQVRTFLQYGSRKQFFTVQSCTALIGCDGCVCSQEKMYAPAVVLKIGVQKADNLDHTEIDIFSFPGCCKCVNT</sequence>
<evidence type="ECO:0000313" key="1">
    <source>
        <dbReference type="EMBL" id="KAH3750980.1"/>
    </source>
</evidence>
<dbReference type="InterPro" id="IPR029034">
    <property type="entry name" value="Cystine-knot_cytokine"/>
</dbReference>
<dbReference type="AlphaFoldDB" id="A0A9D4DMD9"/>
<gene>
    <name evidence="1" type="ORF">DPMN_185520</name>
</gene>
<evidence type="ECO:0008006" key="3">
    <source>
        <dbReference type="Google" id="ProtNLM"/>
    </source>
</evidence>
<comment type="caution">
    <text evidence="1">The sequence shown here is derived from an EMBL/GenBank/DDBJ whole genome shotgun (WGS) entry which is preliminary data.</text>
</comment>
<name>A0A9D4DMD9_DREPO</name>